<evidence type="ECO:0000259" key="1">
    <source>
        <dbReference type="PROSITE" id="PS50994"/>
    </source>
</evidence>
<dbReference type="AlphaFoldDB" id="A0AA95JVP3"/>
<dbReference type="RefSeq" id="WP_280558290.1">
    <property type="nucleotide sequence ID" value="NZ_CP123488.1"/>
</dbReference>
<evidence type="ECO:0000313" key="3">
    <source>
        <dbReference type="Proteomes" id="UP001177527"/>
    </source>
</evidence>
<feature type="domain" description="Integrase catalytic" evidence="1">
    <location>
        <begin position="123"/>
        <end position="298"/>
    </location>
</feature>
<evidence type="ECO:0000313" key="2">
    <source>
        <dbReference type="EMBL" id="WGL57692.1"/>
    </source>
</evidence>
<dbReference type="PANTHER" id="PTHR47515:SF2">
    <property type="entry name" value="INTEGRASE CORE DOMAIN PROTEIN"/>
    <property type="match status" value="1"/>
</dbReference>
<dbReference type="PANTHER" id="PTHR47515">
    <property type="entry name" value="LOW CALCIUM RESPONSE LOCUS PROTEIN T"/>
    <property type="match status" value="1"/>
</dbReference>
<sequence>MQRLDFIRASIAGTEPFSALCRHFGISRKTGYKWLERFDLSDPASLFDRSRAPHSHARTVPPDIITNLTELRQKHPDWGPKKLRMWLLNHQVDFPVPAASTIGDILKREGLVPDRKRKHRTPGNRQPLTTIREINQVWSADFKGKFRLLSREYCHPFTLTDNHSRYLLSCQSSNHENTAFARQCLTGAFLEYGLPDVLRTDNGQPFAGVGVAGLSRLSVWLIKLGIRPERIRKGHPEENGRHERMHRSLKSALKHGNIFRTQEEQQAWFSHFREEFNHERPHEALGGSTPGQVWRPSARGWDGKVPEYEWPTGARLYRVMSKGVIHIGKEVFLSEALLGEYIMLEEKDDGVEAIIFNGMTLAYYNRKTQSIIRID</sequence>
<proteinExistence type="predicted"/>
<name>A0AA95JVP3_KLUIN</name>
<accession>A0AA95JVP3</accession>
<dbReference type="SUPFAM" id="SSF46689">
    <property type="entry name" value="Homeodomain-like"/>
    <property type="match status" value="1"/>
</dbReference>
<dbReference type="InterPro" id="IPR009057">
    <property type="entry name" value="Homeodomain-like_sf"/>
</dbReference>
<dbReference type="Pfam" id="PF13565">
    <property type="entry name" value="HTH_32"/>
    <property type="match status" value="1"/>
</dbReference>
<dbReference type="InterPro" id="IPR012337">
    <property type="entry name" value="RNaseH-like_sf"/>
</dbReference>
<dbReference type="PROSITE" id="PS50994">
    <property type="entry name" value="INTEGRASE"/>
    <property type="match status" value="1"/>
</dbReference>
<dbReference type="Gene3D" id="3.30.420.10">
    <property type="entry name" value="Ribonuclease H-like superfamily/Ribonuclease H"/>
    <property type="match status" value="1"/>
</dbReference>
<dbReference type="GO" id="GO:0003676">
    <property type="term" value="F:nucleic acid binding"/>
    <property type="evidence" value="ECO:0007669"/>
    <property type="project" value="InterPro"/>
</dbReference>
<dbReference type="InterPro" id="IPR036397">
    <property type="entry name" value="RNaseH_sf"/>
</dbReference>
<dbReference type="SUPFAM" id="SSF53098">
    <property type="entry name" value="Ribonuclease H-like"/>
    <property type="match status" value="1"/>
</dbReference>
<dbReference type="GO" id="GO:0015074">
    <property type="term" value="P:DNA integration"/>
    <property type="evidence" value="ECO:0007669"/>
    <property type="project" value="InterPro"/>
</dbReference>
<organism evidence="2 3">
    <name type="scientific">Kluyvera intermedia</name>
    <name type="common">Enterobacter intermedius</name>
    <dbReference type="NCBI Taxonomy" id="61648"/>
    <lineage>
        <taxon>Bacteria</taxon>
        <taxon>Pseudomonadati</taxon>
        <taxon>Pseudomonadota</taxon>
        <taxon>Gammaproteobacteria</taxon>
        <taxon>Enterobacterales</taxon>
        <taxon>Enterobacteriaceae</taxon>
        <taxon>Kluyvera</taxon>
    </lineage>
</organism>
<dbReference type="InterPro" id="IPR001584">
    <property type="entry name" value="Integrase_cat-core"/>
</dbReference>
<protein>
    <submittedName>
        <fullName evidence="2">IS481 family transposase</fullName>
    </submittedName>
</protein>
<dbReference type="Pfam" id="PF13683">
    <property type="entry name" value="rve_3"/>
    <property type="match status" value="1"/>
</dbReference>
<dbReference type="Proteomes" id="UP001177527">
    <property type="component" value="Chromosome"/>
</dbReference>
<reference evidence="2" key="1">
    <citation type="submission" date="2023-04" db="EMBL/GenBank/DDBJ databases">
        <title>APH(3)-Id, a novel chromosomal aminoglycoside phosphotransferase, identified from an environmental isolate of Kluyvera intermedia DW18.</title>
        <authorList>
            <person name="Sha Y."/>
        </authorList>
    </citation>
    <scope>NUCLEOTIDE SEQUENCE</scope>
    <source>
        <strain evidence="2">DW18</strain>
    </source>
</reference>
<gene>
    <name evidence="2" type="ORF">QBD33_07950</name>
</gene>
<dbReference type="EMBL" id="CP123488">
    <property type="protein sequence ID" value="WGL57692.1"/>
    <property type="molecule type" value="Genomic_DNA"/>
</dbReference>